<organism evidence="8 9">
    <name type="scientific">Acetobacterium paludosum</name>
    <dbReference type="NCBI Taxonomy" id="52693"/>
    <lineage>
        <taxon>Bacteria</taxon>
        <taxon>Bacillati</taxon>
        <taxon>Bacillota</taxon>
        <taxon>Clostridia</taxon>
        <taxon>Eubacteriales</taxon>
        <taxon>Eubacteriaceae</taxon>
        <taxon>Acetobacterium</taxon>
    </lineage>
</organism>
<dbReference type="CDD" id="cd02440">
    <property type="entry name" value="AdoMet_MTases"/>
    <property type="match status" value="1"/>
</dbReference>
<keyword evidence="9" id="KW-1185">Reference proteome</keyword>
<feature type="binding site" evidence="5">
    <location>
        <position position="189"/>
    </location>
    <ligand>
        <name>S-adenosyl-L-methionine</name>
        <dbReference type="ChEBI" id="CHEBI:59789"/>
    </ligand>
</feature>
<dbReference type="Gene3D" id="3.40.50.150">
    <property type="entry name" value="Vaccinia Virus protein VP39"/>
    <property type="match status" value="1"/>
</dbReference>
<dbReference type="PANTHER" id="PTHR18895">
    <property type="entry name" value="HEMK METHYLTRANSFERASE"/>
    <property type="match status" value="1"/>
</dbReference>
<keyword evidence="1 5" id="KW-0489">Methyltransferase</keyword>
<keyword evidence="3 5" id="KW-0949">S-adenosyl-L-methionine</keyword>
<evidence type="ECO:0000256" key="4">
    <source>
        <dbReference type="ARBA" id="ARBA00048391"/>
    </source>
</evidence>
<dbReference type="PANTHER" id="PTHR18895:SF74">
    <property type="entry name" value="MTRF1L RELEASE FACTOR GLUTAMINE METHYLTRANSFERASE"/>
    <property type="match status" value="1"/>
</dbReference>
<dbReference type="SUPFAM" id="SSF53335">
    <property type="entry name" value="S-adenosyl-L-methionine-dependent methyltransferases"/>
    <property type="match status" value="1"/>
</dbReference>
<dbReference type="PROSITE" id="PS00092">
    <property type="entry name" value="N6_MTASE"/>
    <property type="match status" value="1"/>
</dbReference>
<dbReference type="InterPro" id="IPR004556">
    <property type="entry name" value="HemK-like"/>
</dbReference>
<dbReference type="InterPro" id="IPR050320">
    <property type="entry name" value="N5-glutamine_MTase"/>
</dbReference>
<dbReference type="Pfam" id="PF17827">
    <property type="entry name" value="PrmC_N"/>
    <property type="match status" value="1"/>
</dbReference>
<dbReference type="InterPro" id="IPR019874">
    <property type="entry name" value="RF_methyltr_PrmC"/>
</dbReference>
<dbReference type="Pfam" id="PF05175">
    <property type="entry name" value="MTS"/>
    <property type="match status" value="1"/>
</dbReference>
<feature type="domain" description="Release factor glutamine methyltransferase N-terminal" evidence="7">
    <location>
        <begin position="5"/>
        <end position="75"/>
    </location>
</feature>
<comment type="caution">
    <text evidence="8">The sequence shown here is derived from an EMBL/GenBank/DDBJ whole genome shotgun (WGS) entry which is preliminary data.</text>
</comment>
<feature type="binding site" evidence="5">
    <location>
        <begin position="189"/>
        <end position="192"/>
    </location>
    <ligand>
        <name>substrate</name>
    </ligand>
</feature>
<evidence type="ECO:0000259" key="6">
    <source>
        <dbReference type="Pfam" id="PF05175"/>
    </source>
</evidence>
<protein>
    <recommendedName>
        <fullName evidence="5">Release factor glutamine methyltransferase</fullName>
        <shortName evidence="5">RF MTase</shortName>
        <ecNumber evidence="5">2.1.1.297</ecNumber>
    </recommendedName>
    <alternativeName>
        <fullName evidence="5">N5-glutamine methyltransferase PrmC</fullName>
    </alternativeName>
    <alternativeName>
        <fullName evidence="5">Protein-(glutamine-N5) MTase PrmC</fullName>
    </alternativeName>
    <alternativeName>
        <fullName evidence="5">Protein-glutamine N-methyltransferase PrmC</fullName>
    </alternativeName>
</protein>
<keyword evidence="2 5" id="KW-0808">Transferase</keyword>
<dbReference type="HAMAP" id="MF_02126">
    <property type="entry name" value="RF_methyltr_PrmC"/>
    <property type="match status" value="1"/>
</dbReference>
<proteinExistence type="inferred from homology"/>
<comment type="catalytic activity">
    <reaction evidence="4 5">
        <text>L-glutaminyl-[peptide chain release factor] + S-adenosyl-L-methionine = N(5)-methyl-L-glutaminyl-[peptide chain release factor] + S-adenosyl-L-homocysteine + H(+)</text>
        <dbReference type="Rhea" id="RHEA:42896"/>
        <dbReference type="Rhea" id="RHEA-COMP:10271"/>
        <dbReference type="Rhea" id="RHEA-COMP:10272"/>
        <dbReference type="ChEBI" id="CHEBI:15378"/>
        <dbReference type="ChEBI" id="CHEBI:30011"/>
        <dbReference type="ChEBI" id="CHEBI:57856"/>
        <dbReference type="ChEBI" id="CHEBI:59789"/>
        <dbReference type="ChEBI" id="CHEBI:61891"/>
        <dbReference type="EC" id="2.1.1.297"/>
    </reaction>
</comment>
<dbReference type="InterPro" id="IPR002052">
    <property type="entry name" value="DNA_methylase_N6_adenine_CS"/>
</dbReference>
<dbReference type="Gene3D" id="1.10.8.10">
    <property type="entry name" value="DNA helicase RuvA subunit, C-terminal domain"/>
    <property type="match status" value="1"/>
</dbReference>
<dbReference type="NCBIfam" id="TIGR00536">
    <property type="entry name" value="hemK_fam"/>
    <property type="match status" value="1"/>
</dbReference>
<dbReference type="OrthoDB" id="9800643at2"/>
<dbReference type="GO" id="GO:0032259">
    <property type="term" value="P:methylation"/>
    <property type="evidence" value="ECO:0007669"/>
    <property type="project" value="UniProtKB-KW"/>
</dbReference>
<dbReference type="RefSeq" id="WP_148567623.1">
    <property type="nucleotide sequence ID" value="NZ_RXYA01000011.1"/>
</dbReference>
<dbReference type="GO" id="GO:0102559">
    <property type="term" value="F:peptide chain release factor N(5)-glutamine methyltransferase activity"/>
    <property type="evidence" value="ECO:0007669"/>
    <property type="project" value="UniProtKB-EC"/>
</dbReference>
<comment type="similarity">
    <text evidence="5">Belongs to the protein N5-glutamine methyltransferase family. PrmC subfamily.</text>
</comment>
<dbReference type="EC" id="2.1.1.297" evidence="5"/>
<dbReference type="AlphaFoldDB" id="A0A923HZZ1"/>
<dbReference type="EMBL" id="WJBD01000015">
    <property type="protein sequence ID" value="MBC3889121.1"/>
    <property type="molecule type" value="Genomic_DNA"/>
</dbReference>
<evidence type="ECO:0000256" key="3">
    <source>
        <dbReference type="ARBA" id="ARBA00022691"/>
    </source>
</evidence>
<dbReference type="Proteomes" id="UP000616595">
    <property type="component" value="Unassembled WGS sequence"/>
</dbReference>
<dbReference type="InterPro" id="IPR007848">
    <property type="entry name" value="Small_mtfrase_dom"/>
</dbReference>
<evidence type="ECO:0000256" key="5">
    <source>
        <dbReference type="HAMAP-Rule" id="MF_02126"/>
    </source>
</evidence>
<sequence length="285" mass="31805">MEIREMLDSGRQALNQAEIANPGLEAEIILSGVLNCDRVYFYAHPYETVDSIKEEAYFKAIKRRCQDEPVAYILGKKEFMGMDFLVNQDVLIPRPDTEPMVEYLIKRLNSDYPNGAKILDLCTGSGAIGISLKKNVSQGMVALSDFSKKALSVAKANADHLVEGNLVLYEGDLFKAIPEGEKFDLIVSNPPYIKRTDMDGLAPDILQYEPHMALDGGVSGLDFYERIIEAAGQYLRRPGLLALEIGDEQMEPVFNLLTRHGYVQIEKIFDLAGHVRSLIGKTTEK</sequence>
<evidence type="ECO:0000313" key="9">
    <source>
        <dbReference type="Proteomes" id="UP000616595"/>
    </source>
</evidence>
<evidence type="ECO:0000256" key="1">
    <source>
        <dbReference type="ARBA" id="ARBA00022603"/>
    </source>
</evidence>
<dbReference type="NCBIfam" id="TIGR03534">
    <property type="entry name" value="RF_mod_PrmC"/>
    <property type="match status" value="1"/>
</dbReference>
<feature type="domain" description="Methyltransferase small" evidence="6">
    <location>
        <begin position="103"/>
        <end position="197"/>
    </location>
</feature>
<comment type="caution">
    <text evidence="5">Lacks conserved residue(s) required for the propagation of feature annotation.</text>
</comment>
<evidence type="ECO:0000313" key="8">
    <source>
        <dbReference type="EMBL" id="MBC3889121.1"/>
    </source>
</evidence>
<dbReference type="GO" id="GO:0003676">
    <property type="term" value="F:nucleic acid binding"/>
    <property type="evidence" value="ECO:0007669"/>
    <property type="project" value="InterPro"/>
</dbReference>
<reference evidence="8" key="2">
    <citation type="submission" date="2020-10" db="EMBL/GenBank/DDBJ databases">
        <title>Comparative genomics of the Acetobacterium genus.</title>
        <authorList>
            <person name="Marshall C."/>
            <person name="May H."/>
            <person name="Norman S."/>
        </authorList>
    </citation>
    <scope>NUCLEOTIDE SEQUENCE</scope>
    <source>
        <strain evidence="8">DER-2019</strain>
    </source>
</reference>
<evidence type="ECO:0000259" key="7">
    <source>
        <dbReference type="Pfam" id="PF17827"/>
    </source>
</evidence>
<accession>A0A923HZZ1</accession>
<dbReference type="InterPro" id="IPR040758">
    <property type="entry name" value="PrmC_N"/>
</dbReference>
<evidence type="ECO:0000256" key="2">
    <source>
        <dbReference type="ARBA" id="ARBA00022679"/>
    </source>
</evidence>
<dbReference type="InterPro" id="IPR029063">
    <property type="entry name" value="SAM-dependent_MTases_sf"/>
</dbReference>
<name>A0A923HZZ1_9FIRM</name>
<feature type="binding site" evidence="5">
    <location>
        <position position="145"/>
    </location>
    <ligand>
        <name>S-adenosyl-L-methionine</name>
        <dbReference type="ChEBI" id="CHEBI:59789"/>
    </ligand>
</feature>
<comment type="function">
    <text evidence="5">Methylates the class 1 translation termination release factors RF1/PrfA and RF2/PrfB on the glutamine residue of the universally conserved GGQ motif.</text>
</comment>
<reference evidence="8" key="1">
    <citation type="submission" date="2019-10" db="EMBL/GenBank/DDBJ databases">
        <authorList>
            <person name="Ross D.E."/>
            <person name="Gulliver D."/>
        </authorList>
    </citation>
    <scope>NUCLEOTIDE SEQUENCE</scope>
    <source>
        <strain evidence="8">DER-2019</strain>
    </source>
</reference>
<gene>
    <name evidence="5 8" type="primary">prmC</name>
    <name evidence="8" type="ORF">GH810_12420</name>
</gene>